<dbReference type="RefSeq" id="WP_147152782.1">
    <property type="nucleotide sequence ID" value="NZ_BKAJ01000091.1"/>
</dbReference>
<evidence type="ECO:0000313" key="5">
    <source>
        <dbReference type="EMBL" id="GEP57985.1"/>
    </source>
</evidence>
<dbReference type="Proteomes" id="UP000321058">
    <property type="component" value="Unassembled WGS sequence"/>
</dbReference>
<dbReference type="PRINTS" id="PR00411">
    <property type="entry name" value="PNDRDTASEI"/>
</dbReference>
<dbReference type="GO" id="GO:0051536">
    <property type="term" value="F:iron-sulfur cluster binding"/>
    <property type="evidence" value="ECO:0007669"/>
    <property type="project" value="InterPro"/>
</dbReference>
<dbReference type="OrthoDB" id="9801699at2"/>
<dbReference type="Pfam" id="PF17806">
    <property type="entry name" value="SO_alpha_A3"/>
    <property type="match status" value="1"/>
</dbReference>
<dbReference type="InterPro" id="IPR006076">
    <property type="entry name" value="FAD-dep_OxRdtase"/>
</dbReference>
<dbReference type="SUPFAM" id="SSF51905">
    <property type="entry name" value="FAD/NAD(P)-binding domain"/>
    <property type="match status" value="2"/>
</dbReference>
<reference evidence="5 6" key="1">
    <citation type="submission" date="2019-07" db="EMBL/GenBank/DDBJ databases">
        <title>Whole genome shotgun sequence of Reyranella soli NBRC 108950.</title>
        <authorList>
            <person name="Hosoyama A."/>
            <person name="Uohara A."/>
            <person name="Ohji S."/>
            <person name="Ichikawa N."/>
        </authorList>
    </citation>
    <scope>NUCLEOTIDE SEQUENCE [LARGE SCALE GENOMIC DNA]</scope>
    <source>
        <strain evidence="5 6">NBRC 108950</strain>
    </source>
</reference>
<dbReference type="GO" id="GO:0016491">
    <property type="term" value="F:oxidoreductase activity"/>
    <property type="evidence" value="ECO:0007669"/>
    <property type="project" value="UniProtKB-KW"/>
</dbReference>
<name>A0A512NGB9_9HYPH</name>
<feature type="domain" description="SoxA A3" evidence="4">
    <location>
        <begin position="472"/>
        <end position="546"/>
    </location>
</feature>
<gene>
    <name evidence="5" type="ORF">RSO01_51510</name>
</gene>
<protein>
    <recommendedName>
        <fullName evidence="7">FAD-dependent oxidoreductase</fullName>
    </recommendedName>
</protein>
<dbReference type="InterPro" id="IPR023753">
    <property type="entry name" value="FAD/NAD-binding_dom"/>
</dbReference>
<dbReference type="InterPro" id="IPR051691">
    <property type="entry name" value="Metab_Enz_Cyan_OpOx_G3PDH"/>
</dbReference>
<proteinExistence type="predicted"/>
<dbReference type="PRINTS" id="PR00368">
    <property type="entry name" value="FADPNR"/>
</dbReference>
<dbReference type="InterPro" id="IPR042204">
    <property type="entry name" value="2Fe-2S-bd_N"/>
</dbReference>
<dbReference type="InterPro" id="IPR041854">
    <property type="entry name" value="BFD-like_2Fe2S-bd_dom_sf"/>
</dbReference>
<dbReference type="EMBL" id="BKAJ01000091">
    <property type="protein sequence ID" value="GEP57985.1"/>
    <property type="molecule type" value="Genomic_DNA"/>
</dbReference>
<dbReference type="Gene3D" id="3.10.20.440">
    <property type="entry name" value="2Fe-2S iron-sulphur cluster binding domain, sarcosine oxidase, alpha subunit, N-terminal domain"/>
    <property type="match status" value="1"/>
</dbReference>
<evidence type="ECO:0000259" key="3">
    <source>
        <dbReference type="Pfam" id="PF07992"/>
    </source>
</evidence>
<dbReference type="Gene3D" id="3.50.50.60">
    <property type="entry name" value="FAD/NAD(P)-binding domain"/>
    <property type="match status" value="3"/>
</dbReference>
<keyword evidence="6" id="KW-1185">Reference proteome</keyword>
<dbReference type="InterPro" id="IPR036188">
    <property type="entry name" value="FAD/NAD-bd_sf"/>
</dbReference>
<evidence type="ECO:0000256" key="1">
    <source>
        <dbReference type="ARBA" id="ARBA00023002"/>
    </source>
</evidence>
<dbReference type="Pfam" id="PF01266">
    <property type="entry name" value="DAO"/>
    <property type="match status" value="1"/>
</dbReference>
<dbReference type="CDD" id="cd19946">
    <property type="entry name" value="GlpA-like_Fer2_BFD-like"/>
    <property type="match status" value="1"/>
</dbReference>
<dbReference type="Gene3D" id="3.30.9.10">
    <property type="entry name" value="D-Amino Acid Oxidase, subunit A, domain 2"/>
    <property type="match status" value="1"/>
</dbReference>
<dbReference type="PANTHER" id="PTHR42949">
    <property type="entry name" value="ANAEROBIC GLYCEROL-3-PHOSPHATE DEHYDROGENASE SUBUNIT B"/>
    <property type="match status" value="1"/>
</dbReference>
<dbReference type="Pfam" id="PF13510">
    <property type="entry name" value="Fer2_4"/>
    <property type="match status" value="1"/>
</dbReference>
<dbReference type="InterPro" id="IPR036010">
    <property type="entry name" value="2Fe-2S_ferredoxin-like_sf"/>
</dbReference>
<sequence length="950" mass="99960">MRLKHPDMRPTGSPVRFGFDGRQIEALEGETIAAALAASDIVAVRQARSGASRGPFCGMGVCFDCLVTVDGRPSQRACLTKVSTGMDVRSSPTAAASTAEPARPAEEIACDVLVVGAGPAGLSAARSLALVGADVVVLDERLHPGGQFFKPLAPSHQAEISTLDSQFRDGAVLAQSTSRAGARIVNEATVWAAFSAQEVAAVVAGQSTLYRPKRLVLATGAYEQSPTIPGWTLPGVMTVGGLQTLARSYRVAPGQRIVIAGNGPLCLQTAVELLDGGADVVGVLEAAPRPGFGQWQALASAALADPFLMIDGLSLAARLAGKLHWGRRAARLVGDERVRAIEAGDLSFDADIVALNYGFASSSELARSLGCAHRFVPRGNGSMETLTDGNGRTSLAEVFAIGDGARFGGAHAAMAQGALAAAAIASDLGLKIAEPREARRTQRRAARFQAALWQMFEAPPIDPDAIDDSAVVCRCEEVTAGDLRRLIAAGHDSPASLKRAARVGMGRCQGRYCASVVARMTTAEVGEFGLFAPRPPAKPVPIRALTVEQPEWTGHKDFVPPDMARPRETEPLPAETVDTLVIGGGVAGSCLAYWLAHEGIEAMVVERDDVNLQASGANAGSLHVQLLAFDFALGAPPNNRAADTLPLGPASVALWADIQRDTGQDLEMKVCGGLMLAESERDIEFLKGKIALEKSRGIDAELIGANELRALEPCIGDIAIAAEWCPGEGKINPLKGTYAVVAKAKALGARFRRGSNVLAIERDGGRWKVSTSRGEIRARRVVNTAGPWAAEVARLAGVEIPVRGAPLQMVVTEPTAPTLSRLVAYAHRHLTLKQMASGAFMIGGGWTAGLDEQNRLSRALRPSVEGNLWIASRAVPALADLHAIRIWAGMNVNIDRAPILGEMPGLPGFYNCVSSNGYTLAPVLSRLTAEMLAGRSTSLPVEAYSIRRFG</sequence>
<dbReference type="PANTHER" id="PTHR42949:SF3">
    <property type="entry name" value="ANAEROBIC GLYCEROL-3-PHOSPHATE DEHYDROGENASE SUBUNIT B"/>
    <property type="match status" value="1"/>
</dbReference>
<accession>A0A512NGB9</accession>
<feature type="domain" description="FAD dependent oxidoreductase" evidence="2">
    <location>
        <begin position="578"/>
        <end position="931"/>
    </location>
</feature>
<evidence type="ECO:0008006" key="7">
    <source>
        <dbReference type="Google" id="ProtNLM"/>
    </source>
</evidence>
<dbReference type="InterPro" id="IPR041117">
    <property type="entry name" value="SoxA_A3"/>
</dbReference>
<dbReference type="SUPFAM" id="SSF54292">
    <property type="entry name" value="2Fe-2S ferredoxin-like"/>
    <property type="match status" value="1"/>
</dbReference>
<comment type="caution">
    <text evidence="5">The sequence shown here is derived from an EMBL/GenBank/DDBJ whole genome shotgun (WGS) entry which is preliminary data.</text>
</comment>
<dbReference type="Pfam" id="PF07992">
    <property type="entry name" value="Pyr_redox_2"/>
    <property type="match status" value="1"/>
</dbReference>
<feature type="domain" description="FAD/NAD(P)-binding" evidence="3">
    <location>
        <begin position="111"/>
        <end position="417"/>
    </location>
</feature>
<dbReference type="Gene3D" id="1.10.10.1100">
    <property type="entry name" value="BFD-like [2Fe-2S]-binding domain"/>
    <property type="match status" value="1"/>
</dbReference>
<evidence type="ECO:0000259" key="4">
    <source>
        <dbReference type="Pfam" id="PF17806"/>
    </source>
</evidence>
<evidence type="ECO:0000313" key="6">
    <source>
        <dbReference type="Proteomes" id="UP000321058"/>
    </source>
</evidence>
<evidence type="ECO:0000259" key="2">
    <source>
        <dbReference type="Pfam" id="PF01266"/>
    </source>
</evidence>
<organism evidence="5 6">
    <name type="scientific">Reyranella soli</name>
    <dbReference type="NCBI Taxonomy" id="1230389"/>
    <lineage>
        <taxon>Bacteria</taxon>
        <taxon>Pseudomonadati</taxon>
        <taxon>Pseudomonadota</taxon>
        <taxon>Alphaproteobacteria</taxon>
        <taxon>Hyphomicrobiales</taxon>
        <taxon>Reyranellaceae</taxon>
        <taxon>Reyranella</taxon>
    </lineage>
</organism>
<dbReference type="AlphaFoldDB" id="A0A512NGB9"/>
<keyword evidence="1" id="KW-0560">Oxidoreductase</keyword>